<proteinExistence type="predicted"/>
<reference evidence="2" key="1">
    <citation type="submission" date="2015-12" db="EMBL/GenBank/DDBJ databases">
        <title>Complete genome sequences of two moderately thermophilic Paenibacillus species.</title>
        <authorList>
            <person name="Butler R.III."/>
            <person name="Wang J."/>
            <person name="Stark B.C."/>
            <person name="Pombert J.-F."/>
        </authorList>
    </citation>
    <scope>NUCLEOTIDE SEQUENCE [LARGE SCALE GENOMIC DNA]</scope>
    <source>
        <strain evidence="2">32O-Y</strain>
    </source>
</reference>
<accession>A0A0U2VYI0</accession>
<sequence>MTGLQMKFGLAMDLPEDKRAGYYAQIVKALAGKASLFDRDKELLIFSTPQEREQAKPIMNQYSVPCEEFDLLLLPSTVRMSPSFEDYGFITRLENAYLYADMAVVCKLNKPEEPSSRAYEPEQAAAQLEEHLLAYWSSDDDGAAVYTLEKQHAELAEGIARAYGCSVEWICGP</sequence>
<gene>
    <name evidence="1" type="ORF">IJ22_09660</name>
</gene>
<dbReference type="AlphaFoldDB" id="A0A0U2VYI0"/>
<dbReference type="PATRIC" id="fig|162209.4.peg.1028"/>
<evidence type="ECO:0000313" key="2">
    <source>
        <dbReference type="Proteomes" id="UP000061660"/>
    </source>
</evidence>
<dbReference type="RefSeq" id="WP_082660682.1">
    <property type="nucleotide sequence ID" value="NZ_CP013652.1"/>
</dbReference>
<dbReference type="KEGG" id="pnp:IJ22_09660"/>
<dbReference type="STRING" id="162209.IJ22_09660"/>
<dbReference type="OrthoDB" id="2966456at2"/>
<keyword evidence="2" id="KW-1185">Reference proteome</keyword>
<organism evidence="1 2">
    <name type="scientific">Paenibacillus naphthalenovorans</name>
    <dbReference type="NCBI Taxonomy" id="162209"/>
    <lineage>
        <taxon>Bacteria</taxon>
        <taxon>Bacillati</taxon>
        <taxon>Bacillota</taxon>
        <taxon>Bacilli</taxon>
        <taxon>Bacillales</taxon>
        <taxon>Paenibacillaceae</taxon>
        <taxon>Paenibacillus</taxon>
    </lineage>
</organism>
<dbReference type="Proteomes" id="UP000061660">
    <property type="component" value="Chromosome"/>
</dbReference>
<reference evidence="1 2" key="2">
    <citation type="journal article" date="2016" name="Genome Announc.">
        <title>Complete Genome Sequences of Two Interactive Moderate Thermophiles, Paenibacillus napthalenovorans 32O-Y and Paenibacillus sp. 32O-W.</title>
        <authorList>
            <person name="Butler R.R.III."/>
            <person name="Wang J."/>
            <person name="Stark B.C."/>
            <person name="Pombert J.F."/>
        </authorList>
    </citation>
    <scope>NUCLEOTIDE SEQUENCE [LARGE SCALE GENOMIC DNA]</scope>
    <source>
        <strain evidence="1 2">32O-Y</strain>
    </source>
</reference>
<evidence type="ECO:0000313" key="1">
    <source>
        <dbReference type="EMBL" id="ALS21348.1"/>
    </source>
</evidence>
<dbReference type="EMBL" id="CP013652">
    <property type="protein sequence ID" value="ALS21348.1"/>
    <property type="molecule type" value="Genomic_DNA"/>
</dbReference>
<protein>
    <submittedName>
        <fullName evidence="1">Uncharacterized protein</fullName>
    </submittedName>
</protein>
<name>A0A0U2VYI0_9BACL</name>